<keyword evidence="1" id="KW-0472">Membrane</keyword>
<organism evidence="2 4">
    <name type="scientific">Lutibacter agarilyticus</name>
    <dbReference type="NCBI Taxonomy" id="1109740"/>
    <lineage>
        <taxon>Bacteria</taxon>
        <taxon>Pseudomonadati</taxon>
        <taxon>Bacteroidota</taxon>
        <taxon>Flavobacteriia</taxon>
        <taxon>Flavobacteriales</taxon>
        <taxon>Flavobacteriaceae</taxon>
        <taxon>Lutibacter</taxon>
    </lineage>
</organism>
<protein>
    <submittedName>
        <fullName evidence="2">Uncharacterized protein</fullName>
    </submittedName>
</protein>
<evidence type="ECO:0000256" key="1">
    <source>
        <dbReference type="SAM" id="Phobius"/>
    </source>
</evidence>
<gene>
    <name evidence="2" type="ORF">SAMN06265371_1121</name>
    <name evidence="3" type="ORF">SAMN06265371_1141</name>
</gene>
<dbReference type="AlphaFoldDB" id="A0A238Z0F4"/>
<sequence>VVIIIVSLIQHKGKDDEKAIEITKELFKTSPLFNIGSFAVMLVLVALYAVFWK</sequence>
<keyword evidence="1" id="KW-1133">Transmembrane helix</keyword>
<dbReference type="Proteomes" id="UP000198384">
    <property type="component" value="Unassembled WGS sequence"/>
</dbReference>
<feature type="non-terminal residue" evidence="2">
    <location>
        <position position="1"/>
    </location>
</feature>
<dbReference type="EMBL" id="FZNT01000014">
    <property type="protein sequence ID" value="SNR78758.1"/>
    <property type="molecule type" value="Genomic_DNA"/>
</dbReference>
<evidence type="ECO:0000313" key="2">
    <source>
        <dbReference type="EMBL" id="SNR76850.1"/>
    </source>
</evidence>
<accession>A0A238Z0F4</accession>
<feature type="transmembrane region" description="Helical" evidence="1">
    <location>
        <begin position="32"/>
        <end position="51"/>
    </location>
</feature>
<keyword evidence="4" id="KW-1185">Reference proteome</keyword>
<keyword evidence="1" id="KW-0812">Transmembrane</keyword>
<proteinExistence type="predicted"/>
<dbReference type="EMBL" id="FZNT01000012">
    <property type="protein sequence ID" value="SNR76850.1"/>
    <property type="molecule type" value="Genomic_DNA"/>
</dbReference>
<name>A0A238Z0F4_9FLAO</name>
<evidence type="ECO:0000313" key="4">
    <source>
        <dbReference type="Proteomes" id="UP000198384"/>
    </source>
</evidence>
<evidence type="ECO:0000313" key="3">
    <source>
        <dbReference type="EMBL" id="SNR78758.1"/>
    </source>
</evidence>
<reference evidence="2 4" key="1">
    <citation type="submission" date="2017-06" db="EMBL/GenBank/DDBJ databases">
        <authorList>
            <person name="Kim H.J."/>
            <person name="Triplett B.A."/>
        </authorList>
    </citation>
    <scope>NUCLEOTIDE SEQUENCE [LARGE SCALE GENOMIC DNA]</scope>
    <source>
        <strain evidence="2 4">DSM 29150</strain>
    </source>
</reference>